<dbReference type="Gene3D" id="3.40.1010.10">
    <property type="entry name" value="Cobalt-precorrin-4 Transmethylase, Domain 1"/>
    <property type="match status" value="1"/>
</dbReference>
<evidence type="ECO:0000313" key="12">
    <source>
        <dbReference type="EMBL" id="TSB46663.1"/>
    </source>
</evidence>
<accession>A0A553ZYY6</accession>
<dbReference type="GO" id="GO:0019354">
    <property type="term" value="P:siroheme biosynthetic process"/>
    <property type="evidence" value="ECO:0007669"/>
    <property type="project" value="InterPro"/>
</dbReference>
<evidence type="ECO:0000259" key="10">
    <source>
        <dbReference type="Pfam" id="PF00590"/>
    </source>
</evidence>
<dbReference type="FunFam" id="3.30.950.10:FF:000001">
    <property type="entry name" value="Siroheme synthase"/>
    <property type="match status" value="1"/>
</dbReference>
<dbReference type="FunFam" id="3.40.1010.10:FF:000001">
    <property type="entry name" value="Siroheme synthase"/>
    <property type="match status" value="1"/>
</dbReference>
<evidence type="ECO:0000256" key="7">
    <source>
        <dbReference type="ARBA" id="ARBA00023244"/>
    </source>
</evidence>
<dbReference type="InterPro" id="IPR014776">
    <property type="entry name" value="4pyrrole_Mease_sub2"/>
</dbReference>
<keyword evidence="13" id="KW-1185">Reference proteome</keyword>
<dbReference type="Gene3D" id="3.40.50.10090">
    <property type="match status" value="1"/>
</dbReference>
<feature type="domain" description="Tetrapyrrole biosynthesis uroporphyrinogen III synthase" evidence="11">
    <location>
        <begin position="391"/>
        <end position="467"/>
    </location>
</feature>
<dbReference type="InterPro" id="IPR036108">
    <property type="entry name" value="4pyrrol_syn_uPrphyn_synt_sf"/>
</dbReference>
<evidence type="ECO:0000259" key="11">
    <source>
        <dbReference type="Pfam" id="PF02602"/>
    </source>
</evidence>
<dbReference type="SUPFAM" id="SSF53790">
    <property type="entry name" value="Tetrapyrrole methylase"/>
    <property type="match status" value="1"/>
</dbReference>
<gene>
    <name evidence="12" type="primary">cobA</name>
    <name evidence="12" type="ORF">FN960_09915</name>
</gene>
<comment type="caution">
    <text evidence="12">The sequence shown here is derived from an EMBL/GenBank/DDBJ whole genome shotgun (WGS) entry which is preliminary data.</text>
</comment>
<dbReference type="AlphaFoldDB" id="A0A553ZYY6"/>
<dbReference type="PANTHER" id="PTHR45790">
    <property type="entry name" value="SIROHEME SYNTHASE-RELATED"/>
    <property type="match status" value="1"/>
</dbReference>
<name>A0A553ZYY6_9BACI</name>
<dbReference type="GO" id="GO:0004852">
    <property type="term" value="F:uroporphyrinogen-III synthase activity"/>
    <property type="evidence" value="ECO:0007669"/>
    <property type="project" value="InterPro"/>
</dbReference>
<dbReference type="EMBL" id="VLXZ01000005">
    <property type="protein sequence ID" value="TSB46663.1"/>
    <property type="molecule type" value="Genomic_DNA"/>
</dbReference>
<keyword evidence="5 9" id="KW-0808">Transferase</keyword>
<dbReference type="Gene3D" id="3.30.950.10">
    <property type="entry name" value="Methyltransferase, Cobalt-precorrin-4 Transmethylase, Domain 2"/>
    <property type="match status" value="1"/>
</dbReference>
<comment type="similarity">
    <text evidence="1 9">Belongs to the precorrin methyltransferase family.</text>
</comment>
<evidence type="ECO:0000256" key="1">
    <source>
        <dbReference type="ARBA" id="ARBA00005879"/>
    </source>
</evidence>
<evidence type="ECO:0000256" key="9">
    <source>
        <dbReference type="RuleBase" id="RU003960"/>
    </source>
</evidence>
<keyword evidence="6" id="KW-0949">S-adenosyl-L-methionine</keyword>
<sequence length="482" mass="53825">MNNNGFVSFIGAGPGDIGLIPAKAISRLENADIILYDRLVNPLLLEYCHEHAELIYCGKLPDRHLLRQEVINDLILEHAINGKTVVRLKGGDPGVFGRVGEEIVALEQNQIMYEIIPGITSGIAAPLYAGIPVTHRDISTSFAIVTAHNRHGSSTINWQALAEGVDTIAFYMGIKNLNEITHNLMKFGREPDEPVKIIQWGTLNKQRTLTTTLANAVEQVKEEGISNPAITLVGQVAGLDQGIKSWFERSPLFGKHILLARSTAQPGKIGSQLRDLGAEVFQYPRWSTKEEPFPENLHPNNYSQISFETKDSVQWFFNWIHRLNVDVRHIKASIVSLTKSAEQALIEKGLQEDPSNQDTNVSTLLLGTHPPELERASLTFQSTHTLKPFRQSNQTLKRMLEENRVDYIVFPNARAVSTVVEGLKEIDITPLELSHEVSVVCFGKMSLQAATKCGFTVTHTLEHPETDLFIQWLTSQNKEVHK</sequence>
<dbReference type="GO" id="GO:0004851">
    <property type="term" value="F:uroporphyrin-III C-methyltransferase activity"/>
    <property type="evidence" value="ECO:0007669"/>
    <property type="project" value="UniProtKB-EC"/>
</dbReference>
<evidence type="ECO:0000256" key="4">
    <source>
        <dbReference type="ARBA" id="ARBA00022603"/>
    </source>
</evidence>
<dbReference type="InterPro" id="IPR006366">
    <property type="entry name" value="CobA/CysG_C"/>
</dbReference>
<keyword evidence="4 9" id="KW-0489">Methyltransferase</keyword>
<dbReference type="CDD" id="cd11642">
    <property type="entry name" value="SUMT"/>
    <property type="match status" value="1"/>
</dbReference>
<evidence type="ECO:0000256" key="3">
    <source>
        <dbReference type="ARBA" id="ARBA00018323"/>
    </source>
</evidence>
<dbReference type="PROSITE" id="PS00840">
    <property type="entry name" value="SUMT_2"/>
    <property type="match status" value="1"/>
</dbReference>
<dbReference type="Pfam" id="PF00590">
    <property type="entry name" value="TP_methylase"/>
    <property type="match status" value="1"/>
</dbReference>
<feature type="domain" description="Tetrapyrrole methylase" evidence="10">
    <location>
        <begin position="7"/>
        <end position="215"/>
    </location>
</feature>
<dbReference type="InterPro" id="IPR003754">
    <property type="entry name" value="4pyrrol_synth_uPrphyn_synth"/>
</dbReference>
<evidence type="ECO:0000256" key="5">
    <source>
        <dbReference type="ARBA" id="ARBA00022679"/>
    </source>
</evidence>
<dbReference type="InterPro" id="IPR014777">
    <property type="entry name" value="4pyrrole_Mease_sub1"/>
</dbReference>
<evidence type="ECO:0000313" key="13">
    <source>
        <dbReference type="Proteomes" id="UP000318521"/>
    </source>
</evidence>
<dbReference type="Pfam" id="PF02602">
    <property type="entry name" value="HEM4"/>
    <property type="match status" value="1"/>
</dbReference>
<dbReference type="OrthoDB" id="9815856at2"/>
<protein>
    <recommendedName>
        <fullName evidence="3">Uroporphyrinogen-III C-methyltransferase</fullName>
        <ecNumber evidence="2">2.1.1.107</ecNumber>
    </recommendedName>
    <alternativeName>
        <fullName evidence="8">Uroporphyrinogen III methylase</fullName>
    </alternativeName>
</protein>
<dbReference type="GO" id="GO:0032259">
    <property type="term" value="P:methylation"/>
    <property type="evidence" value="ECO:0007669"/>
    <property type="project" value="UniProtKB-KW"/>
</dbReference>
<proteinExistence type="inferred from homology"/>
<reference evidence="12 13" key="1">
    <citation type="submission" date="2019-07" db="EMBL/GenBank/DDBJ databases">
        <authorList>
            <person name="Park Y.J."/>
            <person name="Jeong S.E."/>
            <person name="Jung H.S."/>
        </authorList>
    </citation>
    <scope>NUCLEOTIDE SEQUENCE [LARGE SCALE GENOMIC DNA]</scope>
    <source>
        <strain evidence="13">P16(2019)</strain>
    </source>
</reference>
<dbReference type="InterPro" id="IPR050161">
    <property type="entry name" value="Siro_Cobalamin_biosynth"/>
</dbReference>
<organism evidence="12 13">
    <name type="scientific">Alkalicoccobacillus porphyridii</name>
    <dbReference type="NCBI Taxonomy" id="2597270"/>
    <lineage>
        <taxon>Bacteria</taxon>
        <taxon>Bacillati</taxon>
        <taxon>Bacillota</taxon>
        <taxon>Bacilli</taxon>
        <taxon>Bacillales</taxon>
        <taxon>Bacillaceae</taxon>
        <taxon>Alkalicoccobacillus</taxon>
    </lineage>
</organism>
<dbReference type="EC" id="2.1.1.107" evidence="2"/>
<dbReference type="InterPro" id="IPR000878">
    <property type="entry name" value="4pyrrol_Mease"/>
</dbReference>
<evidence type="ECO:0000256" key="8">
    <source>
        <dbReference type="ARBA" id="ARBA00079776"/>
    </source>
</evidence>
<dbReference type="RefSeq" id="WP_143848558.1">
    <property type="nucleotide sequence ID" value="NZ_VLXZ01000005.1"/>
</dbReference>
<dbReference type="PANTHER" id="PTHR45790:SF3">
    <property type="entry name" value="S-ADENOSYL-L-METHIONINE-DEPENDENT UROPORPHYRINOGEN III METHYLTRANSFERASE, CHLOROPLASTIC"/>
    <property type="match status" value="1"/>
</dbReference>
<dbReference type="InterPro" id="IPR003043">
    <property type="entry name" value="Uropor_MeTrfase_CS"/>
</dbReference>
<dbReference type="Proteomes" id="UP000318521">
    <property type="component" value="Unassembled WGS sequence"/>
</dbReference>
<dbReference type="NCBIfam" id="TIGR01469">
    <property type="entry name" value="cobA_cysG_Cterm"/>
    <property type="match status" value="1"/>
</dbReference>
<dbReference type="SUPFAM" id="SSF69618">
    <property type="entry name" value="HemD-like"/>
    <property type="match status" value="1"/>
</dbReference>
<evidence type="ECO:0000256" key="6">
    <source>
        <dbReference type="ARBA" id="ARBA00022691"/>
    </source>
</evidence>
<keyword evidence="7" id="KW-0627">Porphyrin biosynthesis</keyword>
<evidence type="ECO:0000256" key="2">
    <source>
        <dbReference type="ARBA" id="ARBA00012162"/>
    </source>
</evidence>
<dbReference type="InterPro" id="IPR035996">
    <property type="entry name" value="4pyrrol_Methylase_sf"/>
</dbReference>
<dbReference type="NCBIfam" id="NF004790">
    <property type="entry name" value="PRK06136.1"/>
    <property type="match status" value="1"/>
</dbReference>